<feature type="compositionally biased region" description="Pro residues" evidence="1">
    <location>
        <begin position="39"/>
        <end position="51"/>
    </location>
</feature>
<evidence type="ECO:0000313" key="2">
    <source>
        <dbReference type="EMBL" id="GAA2439570.1"/>
    </source>
</evidence>
<dbReference type="Proteomes" id="UP001500460">
    <property type="component" value="Unassembled WGS sequence"/>
</dbReference>
<evidence type="ECO:0000256" key="1">
    <source>
        <dbReference type="SAM" id="MobiDB-lite"/>
    </source>
</evidence>
<name>A0ABP5WXZ6_9ACTN</name>
<keyword evidence="3" id="KW-1185">Reference proteome</keyword>
<protein>
    <submittedName>
        <fullName evidence="2">Uncharacterized protein</fullName>
    </submittedName>
</protein>
<sequence>MVRMTAEQYKQIMARRHGTQPAAAAVALPQKKGRKKPPAHPGPPSTPPAPAVEPLLARLPNPGRHWTLLMPYAAEMLTSNKRYPHWSVEHRIRKQLRADATSLIGLGLVPRLQYAAIYYVLHPRKLNRSRDPLNWAPTVKAYVDGLVTPSPDLPRVRHLLPDDDHEHLLGPYPEMGAPVETGLARMSLVIVELHGPLTSANGETVTGTGSSTYRN</sequence>
<gene>
    <name evidence="2" type="ORF">GCM10010421_32280</name>
</gene>
<reference evidence="3" key="1">
    <citation type="journal article" date="2019" name="Int. J. Syst. Evol. Microbiol.">
        <title>The Global Catalogue of Microorganisms (GCM) 10K type strain sequencing project: providing services to taxonomists for standard genome sequencing and annotation.</title>
        <authorList>
            <consortium name="The Broad Institute Genomics Platform"/>
            <consortium name="The Broad Institute Genome Sequencing Center for Infectious Disease"/>
            <person name="Wu L."/>
            <person name="Ma J."/>
        </authorList>
    </citation>
    <scope>NUCLEOTIDE SEQUENCE [LARGE SCALE GENOMIC DNA]</scope>
    <source>
        <strain evidence="3">JCM 6922</strain>
    </source>
</reference>
<organism evidence="2 3">
    <name type="scientific">Streptomyces glaucus</name>
    <dbReference type="NCBI Taxonomy" id="284029"/>
    <lineage>
        <taxon>Bacteria</taxon>
        <taxon>Bacillati</taxon>
        <taxon>Actinomycetota</taxon>
        <taxon>Actinomycetes</taxon>
        <taxon>Kitasatosporales</taxon>
        <taxon>Streptomycetaceae</taxon>
        <taxon>Streptomyces</taxon>
    </lineage>
</organism>
<dbReference type="RefSeq" id="WP_344603879.1">
    <property type="nucleotide sequence ID" value="NZ_BAAATK010000018.1"/>
</dbReference>
<evidence type="ECO:0000313" key="3">
    <source>
        <dbReference type="Proteomes" id="UP001500460"/>
    </source>
</evidence>
<feature type="region of interest" description="Disordered" evidence="1">
    <location>
        <begin position="14"/>
        <end position="52"/>
    </location>
</feature>
<dbReference type="EMBL" id="BAAATK010000018">
    <property type="protein sequence ID" value="GAA2439570.1"/>
    <property type="molecule type" value="Genomic_DNA"/>
</dbReference>
<accession>A0ABP5WXZ6</accession>
<comment type="caution">
    <text evidence="2">The sequence shown here is derived from an EMBL/GenBank/DDBJ whole genome shotgun (WGS) entry which is preliminary data.</text>
</comment>
<proteinExistence type="predicted"/>